<sequence length="4790" mass="533016">MSEALDFPWRILDLKFLLKDSSMNYQNLVHPAQTRLIINQAQSRLLYRQFDNRPPLVHLYDMLHAFSLSLQLDMLHEQAQRARSKRPPDQLTIEAYRPSRCLSISYWHGLARTQYNSVMGLDGKLHPTAYLLTIHIDPTEPQRPLCVSHRPELTTSKSQLVGATVQGDCLSIETLLTRTMVARAEQMLQDLRQELLIISPGPVRLADAPLCLYVPLLWPCSPHELLQVRIDPVQGFVCTSFPLLTSLDTEFGAIGSVVVSADFSSSTGVSENFSRSSVINTLSSLESAFNQASCHRVRLVSATGALVQPHESDRICSIQSRSLRNLSHGDARWRSVICECLEHLRLCLGLARLMQTAKIHRPFWQPFKRHLPLILSPAQVNLSSSWSKMLVRLQQSYRWPILFAQLFPNNEYYIACEVISGPLSVDYKYYLIVCNALPEHMNITTNLQGVLVFNSEINPASGHLNETGLFLQVTHFTSLIADTVWSNNPSTTLEQLCACIKKAQSTIVNQRSTRLNELLNKLKLSHAIDSESVYNDAVVTRKSMRLFEPQATVPTLARLIGTLEENILTNYLTVELSCAGIEHNGMRYDGAGCLSAITITSIPFDPPSWHPSDIIPLVDFVHEMILRPHFDPFTHRRSWQLDIVFTGIVAPLNGINQKSSTYLRHQTAEWTVARLEHFNIVVQNILVEWEKLCLMHALCYHVITNPDVYLPKGTQVYSYNLRTLSLIYGTYYLADISNPTGHKFTLALGFRPTSLINSSDTTRELNSDDINMSNTINVDFNPHMIARQHLEELLNTRKSIYSLATTMLNTLEFFRCVEPLRDQVLSYNGLKVISPHNHCLQAACGMLLIALSPSDLILIYRASLSLRITLNIIEHSIVSSTMSSSNNNNDTLKRTKSIQLHDAYNQLTTGKKPYPPIFNTDGWNNQMLDDKALCSLAPLPAFSKFLKSVQELFCINSDEKLTSLTLTQFAQLTRLTFDKFKSGIISSKTFSPTNCRRTDPGSTLLESYLSTSLLFHAAILAIQSLDVPIRHVHNEIPYDQQQQTDEQQRIKNQNDLLENAVFMCVWPVSQLTVQLSMLCQPTTSNGMESFWWRLKLQLSQSVNSCDRWPPETLNVFEEFFDKRVCSFPFQPSAVTAFFRLLLLPPHALRAMGRVLAFDLHSPAQAPVYVRIGLIGMGVNSRVTAISSSSSLANQPPNGAASAATGAAQNLLTFDTGSDLQPGMPGIIVRPSKITLQLLITRSHSRHLSKNLTPLAQLVVVGYDWDVNHVVIYPTINQSQNIITNNRNQSDTINLNLLRLLHDTDVESKANAMATSSNDSALVQLVLLITQTVAASYPISSSDSTSLNNSNVMTGFGIGGGGGNVNSGAGIGSQQIKSSVTPTIEKVSPVYAPPGSVIGLNGTIFTSRFSSNLDVFTVGRSQSIIRIYDGPGNCEPQLPNSDLYYGIGLLSPTSDKGYIMCKRSVSHTGSVNISFIVDAPYGRSKTLESVYRVDRNEQTFMHQSYSVINNVTSTQTSSSGGGSIEITGEYLNYQNDVTISVGYTKCSPTLVNSTYIQCILDQIEQTPKPKFYSGNRGLTVQFWSDLKASSVSDLLMIDFDQITNTTLKEAYLYEPEFIPKDLFNGTGIIRLSMIFVPPKNSHYQFIVTSANTYALLGGRINETLTQMTITNSRTKSIYLNRNEDFLLELRCIISQPTSVVRLCASLSNTSLNYQQLKTSKPTSYLLSIKSNDNSEKQVIDHSALINSSIVPISEIQTVSIPTAATQYKLCLFNSCTLPLPVQNPNVDLINEEISEKLNGSSVKTKIVQTTNDYLILEITFPQEFGDIPLLNVQSFPETINKPQVNETVQGMTGFSNTIRPSYGGMYSYMTYTLTSTENEIRQAYLNLGSSWCPSKLINPTFKYAVLDDFETSTLNTVTTETVAFCGRQSAFNLFTYQFTQLISVNTNPYLCFAIKGKTKNSVNLLYNAIGVTSRLLKQTLTYSIDLTLKDENSWKFKCINVLQLLRTDPRNINATIFQLESFAIPPRKKFYELEYSLFLDTVYMGTKPISDNPDDVVTWPRFPKDIFSDIKITKNLTTFGVFTVEIITKSCRTNFELFGLTGVNMPNDNKTINQKVILRDERWPPTVQSSVARIQSASPPIDGNFILSFKGVPTSHVVTWPRFPKDIFSDIKITKNLTTFGVFTVEIITKSCRTNFELFGLTGVNMPNDNKTINQKVILRDERWPPTVQSSVARIQSASPPIDGNFILSFKGVPTSRISAKYMEPSVIERLLNLHPLMGTVRVNRYGWCRNFQYNFWLESLPGDQPEILVMNETRLIGDSPQIIIQKSAIGELVMCPISGDMAATKHSVPQVRLYVDNFPAYCESSCDHQFIDLLSPVVTNSTVQIINNNLTLILNGTDFIANSPNSYELFLMFNDEIVLKEQPFLTTTTNLYFFNQNVNVIPSGLLIGRLRLIDKGFLNDPINIQLGNESSEIKDIVQTGLFDDDKEYIRITGSRFLPNHSLVSFDDIPCEIINMTTVEIYCLLPITELTGQKVVKIQQHNSIISKTEDFTAIQANGPVITSVEQTQIASVSGTTQIIINGLRFTPTMLIFVGGVRVENFTFINETQIIILAPVQKVNGEKIISLYGSSNVLIESNFSVTYKFEISGIKPQIGSFVGGQIVNIVGEGFNDNVKVFMKPITVENQLCNDRPRAECEILSKNSTTIQCKTTSMVKTHYVLDSGIDSVRGLGYEWQPKTLTIIQGDSVVWIWNTSTRVNPLMIAEISGLEDLTPSESGFHSGQPVQNGVYRFNFTQPGTYYYTSSEEFLMTGVIEVKAFDDCMTEVIVETNYSTAIHTNVPANCADQLMINIGGADCTQPIQDINDSESIVCNLIEEQVIPAGLLTGQALRPCISHNDLGLALLQVSTNEFEQYAFFLPEINCNKTHGKGSIYGGGQLIVYGSGFDPIYTNFNKIALNNEKECSIIQVTSGYIKCLVPIPDNPTNESNIDVTIQVKIKSRNQNNWIDAQHDTHRDCIYSYDVTATPIVKNIEPNEIININQTFIIHGNNFLLPNENYTNLQIYFDNTPCIIDIKSVAMDTLSCQLLESPSSSSSDYVIFKLFHEIRGYSKYDINTTIKNHIIFNTIDPLEGSFAGGTIIKFHGNNLNHSNIKILFNLKECSIINENRTNDQILCRTPEQLNYSYLDNYKVSINISNGSLMTTEYTYISSKTPKVINITMNSINSNGTLITQLNIYGIMLNGDNTKMIMTEVKLNQIICNIIIIQNDYIQCNVLNLPNGIYQLIVDTPIYGYGLTKNSIYVNFTLNSISPNSGGTEGGQLVEIQGIGMDVEQSTVKICDQICPIVGGSSLALKCVTPKLSTLDIKMCDVTVIVPTIDNILQKKLIGAFKYNADLAPRIISVDPLIGGTGGDTNLTIIGTLFDESTTVTVGGTDCQLISLNDTVIICQTGEHNRSAKVPIEVIVENNGKASGNFTFYYVDRWSSQFTWNNQPIPVENDFVVINANQNIMLDVDTPILSMLLINGGILFFDPTKDIQLNSKYILILNDGKLLIGSPEEPYTKQATITLHGHVREKELPMYGAKVLALRNGTISIHGKPRIITWTRLAETAEPGTNKLVLEQSVDWQPGEHIIITSTGGKSSHNESEEHIIQEISSDNRTITLVTPLAYKKLSVKKIYPNGVTGNFAAEVGLLSRNILIRGTQEPVVSSDVPKCSSAFSTDQFATHTCMIGSPDEQLGANEYGGHVHIGGPFLDSGAVKVYISHTEFYFMGQAYRLGRYPVHFHLNGLMNGSYVRGCSIHKSFNRAINIHNTHEVLIENNVVYDIMGGALFLEDGIEHGNLIQYNLFVHVKRTSSLLNDDVVPAAFWITQPNNTVKHNVAASGTHFGFWYRMLENPSGPSTTTSVCPRKIPLGIFENNTAHSNGWFALWIHESFFPTKTGTCGTTKWDKAVFRKLTAWNNNKGPECVNCGGVQFEDMLLVNNDEAAIEGKRLMNGNLYDPTTGPLYRNSTIVAYEPDLTNGNSDCHTRAVILPWAPGLTVENMVMKNFNSQNCTAIHGTVITCQCRKLCGGYEYLFKDIKWENTNNRAEFRWHGDFSLRDVDGSLTDGLPNVPKLPGSLVVGKANHLPADKCGPSAPGAGDLGSAFGQGAVPGVRCLPDVTALRYAVDQANPSVLMGSNMTVTLLDGGTEEVPFKSEALTDKQGWMTTLVNNRTYIVNWDARSSFTNLSYIGYLENFRQSDYVIIRHMGMDIKPDRVQVLSGQTPKQPITEPLDPSIHNNGEVFYNETGKYIEYLVKAPVNPSLFNSYRLWVSFYKCFFTDCIVPSSSSVSVLDTSRPVDALYWSKNNTWGGVLGPQPVNGSSLMVPKGTWLVLDTSINIKMNNITIYGTLEIDSGTSQDQRIYKLAFKQMLIIGGQFLAGSLLEKPLTNATLELTLLGTISDEFISLDGPIIGPKSIGVYGIMSMHAVPKTIRWTTLKLTANAGDNQLYLTDPVIDWLPGDRIVIATTSMNYKQSEVGIIASVSSDRVIITLVDKLIYTHVAYNQTYGNHKFLLGAEVGLIKSNIIIQGDDQSVNAKFGGRILISQTLYEGDILNGQLKLSDVHFYRMGQKDFNTVTDARFPIAFISAGDMNNISYIKSCLFENSLSTALGGFATTGLYIENNIFYKTLGSAIWLTDGNHKLIHNLLIESIWSGEIIADNQNFDILFEAALDIKQASDLILQRNSIAGAERLCVYTQGNPCDESSTAICFVEWEGISHYHSSLPERVASPSSVRAEEETNATQKRIIRTLENRKVD</sequence>
<evidence type="ECO:0000256" key="3">
    <source>
        <dbReference type="ARBA" id="ARBA00004316"/>
    </source>
</evidence>
<evidence type="ECO:0000256" key="6">
    <source>
        <dbReference type="ARBA" id="ARBA00022729"/>
    </source>
</evidence>
<dbReference type="InterPro" id="IPR055113">
    <property type="entry name" value="Med14_RM2"/>
</dbReference>
<keyword evidence="8" id="KW-0325">Glycoprotein</keyword>
<reference evidence="12" key="1">
    <citation type="submission" date="2022-06" db="EMBL/GenBank/DDBJ databases">
        <authorList>
            <person name="Berger JAMES D."/>
            <person name="Berger JAMES D."/>
        </authorList>
    </citation>
    <scope>NUCLEOTIDE SEQUENCE [LARGE SCALE GENOMIC DNA]</scope>
</reference>
<evidence type="ECO:0000256" key="9">
    <source>
        <dbReference type="ARBA" id="ARBA00023273"/>
    </source>
</evidence>
<dbReference type="PANTHER" id="PTHR46769">
    <property type="entry name" value="POLYCYSTIC KIDNEY AND HEPATIC DISEASE 1 (AUTOSOMAL RECESSIVE)-LIKE 1"/>
    <property type="match status" value="1"/>
</dbReference>
<dbReference type="SMART" id="SM00429">
    <property type="entry name" value="IPT"/>
    <property type="match status" value="2"/>
</dbReference>
<dbReference type="Pfam" id="PF01833">
    <property type="entry name" value="TIG"/>
    <property type="match status" value="6"/>
</dbReference>
<keyword evidence="12" id="KW-1185">Reference proteome</keyword>
<keyword evidence="9" id="KW-0966">Cell projection</keyword>
<accession>A0AA85ETV4</accession>
<dbReference type="InterPro" id="IPR006626">
    <property type="entry name" value="PbH1"/>
</dbReference>
<dbReference type="SUPFAM" id="SSF81296">
    <property type="entry name" value="E set domains"/>
    <property type="match status" value="5"/>
</dbReference>
<keyword evidence="7" id="KW-1133">Transmembrane helix</keyword>
<evidence type="ECO:0000256" key="8">
    <source>
        <dbReference type="ARBA" id="ARBA00023180"/>
    </source>
</evidence>
<dbReference type="GO" id="GO:0005886">
    <property type="term" value="C:plasma membrane"/>
    <property type="evidence" value="ECO:0007669"/>
    <property type="project" value="UniProtKB-SubCell"/>
</dbReference>
<dbReference type="InterPro" id="IPR055401">
    <property type="entry name" value="CEMIP_beta-hel_dom"/>
</dbReference>
<evidence type="ECO:0000259" key="11">
    <source>
        <dbReference type="PROSITE" id="PS51484"/>
    </source>
</evidence>
<evidence type="ECO:0000313" key="12">
    <source>
        <dbReference type="Proteomes" id="UP000050792"/>
    </source>
</evidence>
<dbReference type="SMART" id="SM00710">
    <property type="entry name" value="PbH1"/>
    <property type="match status" value="7"/>
</dbReference>
<dbReference type="Proteomes" id="UP000050792">
    <property type="component" value="Unassembled WGS sequence"/>
</dbReference>
<proteinExistence type="predicted"/>
<evidence type="ECO:0000256" key="7">
    <source>
        <dbReference type="ARBA" id="ARBA00022989"/>
    </source>
</evidence>
<evidence type="ECO:0000256" key="2">
    <source>
        <dbReference type="ARBA" id="ARBA00004236"/>
    </source>
</evidence>
<dbReference type="SMART" id="SM01225">
    <property type="entry name" value="G8"/>
    <property type="match status" value="2"/>
</dbReference>
<dbReference type="SUPFAM" id="SSF49503">
    <property type="entry name" value="Cupredoxins"/>
    <property type="match status" value="1"/>
</dbReference>
<evidence type="ECO:0000256" key="1">
    <source>
        <dbReference type="ARBA" id="ARBA00004167"/>
    </source>
</evidence>
<dbReference type="InterPro" id="IPR002909">
    <property type="entry name" value="IPT_dom"/>
</dbReference>
<dbReference type="InterPro" id="IPR008972">
    <property type="entry name" value="Cupredoxin"/>
</dbReference>
<dbReference type="Pfam" id="PF25065">
    <property type="entry name" value="RM3_Med14"/>
    <property type="match status" value="1"/>
</dbReference>
<dbReference type="InterPro" id="IPR019316">
    <property type="entry name" value="G8_domain"/>
</dbReference>
<keyword evidence="6" id="KW-0732">Signal</keyword>
<keyword evidence="7" id="KW-0812">Transmembrane</keyword>
<reference evidence="13" key="2">
    <citation type="submission" date="2023-11" db="UniProtKB">
        <authorList>
            <consortium name="WormBaseParasite"/>
        </authorList>
    </citation>
    <scope>IDENTIFICATION</scope>
</reference>
<dbReference type="PROSITE" id="PS51484">
    <property type="entry name" value="G8"/>
    <property type="match status" value="2"/>
</dbReference>
<dbReference type="InterPro" id="IPR052387">
    <property type="entry name" value="Fibrocystin"/>
</dbReference>
<keyword evidence="5" id="KW-1003">Cell membrane</keyword>
<evidence type="ECO:0000256" key="10">
    <source>
        <dbReference type="ARBA" id="ARBA00032007"/>
    </source>
</evidence>
<dbReference type="Gene3D" id="2.60.40.10">
    <property type="entry name" value="Immunoglobulins"/>
    <property type="match status" value="6"/>
</dbReference>
<feature type="domain" description="G8" evidence="11">
    <location>
        <begin position="4341"/>
        <end position="4473"/>
    </location>
</feature>
<protein>
    <recommendedName>
        <fullName evidence="4">Mediator of RNA polymerase II transcription subunit 14</fullName>
    </recommendedName>
    <alternativeName>
        <fullName evidence="10">Mediator complex subunit 14</fullName>
    </alternativeName>
</protein>
<dbReference type="Pfam" id="PF22981">
    <property type="entry name" value="RM2_Med14"/>
    <property type="match status" value="1"/>
</dbReference>
<dbReference type="SUPFAM" id="SSF51126">
    <property type="entry name" value="Pectin lyase-like"/>
    <property type="match status" value="1"/>
</dbReference>
<dbReference type="Gene3D" id="2.60.40.420">
    <property type="entry name" value="Cupredoxins - blue copper proteins"/>
    <property type="match status" value="1"/>
</dbReference>
<comment type="subcellular location">
    <subcellularLocation>
        <location evidence="2">Cell membrane</location>
    </subcellularLocation>
    <subcellularLocation>
        <location evidence="3">Cell projection</location>
    </subcellularLocation>
    <subcellularLocation>
        <location evidence="1">Membrane</location>
        <topology evidence="1">Single-pass membrane protein</topology>
    </subcellularLocation>
</comment>
<keyword evidence="7" id="KW-0472">Membrane</keyword>
<dbReference type="CDD" id="cd00102">
    <property type="entry name" value="IPT"/>
    <property type="match status" value="1"/>
</dbReference>
<evidence type="ECO:0000256" key="5">
    <source>
        <dbReference type="ARBA" id="ARBA00022475"/>
    </source>
</evidence>
<evidence type="ECO:0000313" key="13">
    <source>
        <dbReference type="WBParaSite" id="SRDH1_2330.1"/>
    </source>
</evidence>
<dbReference type="InterPro" id="IPR014756">
    <property type="entry name" value="Ig_E-set"/>
</dbReference>
<dbReference type="WBParaSite" id="SRDH1_2330.1">
    <property type="protein sequence ID" value="SRDH1_2330.1"/>
    <property type="gene ID" value="SRDH1_2330"/>
</dbReference>
<name>A0AA85ETV4_9TREM</name>
<evidence type="ECO:0000256" key="4">
    <source>
        <dbReference type="ARBA" id="ARBA00019619"/>
    </source>
</evidence>
<dbReference type="Pfam" id="PF24606">
    <property type="entry name" value="CEMIP_beta-hel"/>
    <property type="match status" value="2"/>
</dbReference>
<dbReference type="PANTHER" id="PTHR46769:SF2">
    <property type="entry name" value="FIBROCYSTIN-L ISOFORM 2 PRECURSOR-RELATED"/>
    <property type="match status" value="1"/>
</dbReference>
<dbReference type="GO" id="GO:0042995">
    <property type="term" value="C:cell projection"/>
    <property type="evidence" value="ECO:0007669"/>
    <property type="project" value="UniProtKB-SubCell"/>
</dbReference>
<dbReference type="CDD" id="cd00603">
    <property type="entry name" value="IPT_PCSR"/>
    <property type="match status" value="5"/>
</dbReference>
<feature type="domain" description="G8" evidence="11">
    <location>
        <begin position="3481"/>
        <end position="3602"/>
    </location>
</feature>
<organism evidence="12 13">
    <name type="scientific">Schistosoma rodhaini</name>
    <dbReference type="NCBI Taxonomy" id="6188"/>
    <lineage>
        <taxon>Eukaryota</taxon>
        <taxon>Metazoa</taxon>
        <taxon>Spiralia</taxon>
        <taxon>Lophotrochozoa</taxon>
        <taxon>Platyhelminthes</taxon>
        <taxon>Trematoda</taxon>
        <taxon>Digenea</taxon>
        <taxon>Strigeidida</taxon>
        <taxon>Schistosomatoidea</taxon>
        <taxon>Schistosomatidae</taxon>
        <taxon>Schistosoma</taxon>
    </lineage>
</organism>
<dbReference type="InterPro" id="IPR056879">
    <property type="entry name" value="RM3_Med14"/>
</dbReference>
<dbReference type="InterPro" id="IPR011050">
    <property type="entry name" value="Pectin_lyase_fold/virulence"/>
</dbReference>
<dbReference type="Pfam" id="PF10162">
    <property type="entry name" value="G8"/>
    <property type="match status" value="2"/>
</dbReference>
<dbReference type="InterPro" id="IPR013783">
    <property type="entry name" value="Ig-like_fold"/>
</dbReference>